<proteinExistence type="predicted"/>
<name>A0A2U1LZL1_ARTAN</name>
<comment type="caution">
    <text evidence="1">The sequence shown here is derived from an EMBL/GenBank/DDBJ whole genome shotgun (WGS) entry which is preliminary data.</text>
</comment>
<evidence type="ECO:0000313" key="1">
    <source>
        <dbReference type="EMBL" id="PWA54433.1"/>
    </source>
</evidence>
<dbReference type="Proteomes" id="UP000245207">
    <property type="component" value="Unassembled WGS sequence"/>
</dbReference>
<dbReference type="AlphaFoldDB" id="A0A2U1LZL1"/>
<reference evidence="1 2" key="1">
    <citation type="journal article" date="2018" name="Mol. Plant">
        <title>The genome of Artemisia annua provides insight into the evolution of Asteraceae family and artemisinin biosynthesis.</title>
        <authorList>
            <person name="Shen Q."/>
            <person name="Zhang L."/>
            <person name="Liao Z."/>
            <person name="Wang S."/>
            <person name="Yan T."/>
            <person name="Shi P."/>
            <person name="Liu M."/>
            <person name="Fu X."/>
            <person name="Pan Q."/>
            <person name="Wang Y."/>
            <person name="Lv Z."/>
            <person name="Lu X."/>
            <person name="Zhang F."/>
            <person name="Jiang W."/>
            <person name="Ma Y."/>
            <person name="Chen M."/>
            <person name="Hao X."/>
            <person name="Li L."/>
            <person name="Tang Y."/>
            <person name="Lv G."/>
            <person name="Zhou Y."/>
            <person name="Sun X."/>
            <person name="Brodelius P.E."/>
            <person name="Rose J.K.C."/>
            <person name="Tang K."/>
        </authorList>
    </citation>
    <scope>NUCLEOTIDE SEQUENCE [LARGE SCALE GENOMIC DNA]</scope>
    <source>
        <strain evidence="2">cv. Huhao1</strain>
        <tissue evidence="1">Leaf</tissue>
    </source>
</reference>
<protein>
    <submittedName>
        <fullName evidence="1">Pentatricopeptide repeat (PPR) superfamily protein</fullName>
    </submittedName>
</protein>
<dbReference type="InterPro" id="IPR011990">
    <property type="entry name" value="TPR-like_helical_dom_sf"/>
</dbReference>
<dbReference type="EMBL" id="PKPP01007078">
    <property type="protein sequence ID" value="PWA54433.1"/>
    <property type="molecule type" value="Genomic_DNA"/>
</dbReference>
<gene>
    <name evidence="1" type="ORF">CTI12_AA433870</name>
</gene>
<dbReference type="OrthoDB" id="1934535at2759"/>
<accession>A0A2U1LZL1</accession>
<sequence>MFNSLSSNSSCDSPQSLDGALNLFNKLLIHKRPLPSVVEFHQIFGVVNEAKRYSTSLDIFKQLGFLGVSVDDYTMKALVFSCCKLYRTNEAFAALGWNLKRAAMKKYYALKQKGRVSVETSE</sequence>
<organism evidence="1 2">
    <name type="scientific">Artemisia annua</name>
    <name type="common">Sweet wormwood</name>
    <dbReference type="NCBI Taxonomy" id="35608"/>
    <lineage>
        <taxon>Eukaryota</taxon>
        <taxon>Viridiplantae</taxon>
        <taxon>Streptophyta</taxon>
        <taxon>Embryophyta</taxon>
        <taxon>Tracheophyta</taxon>
        <taxon>Spermatophyta</taxon>
        <taxon>Magnoliopsida</taxon>
        <taxon>eudicotyledons</taxon>
        <taxon>Gunneridae</taxon>
        <taxon>Pentapetalae</taxon>
        <taxon>asterids</taxon>
        <taxon>campanulids</taxon>
        <taxon>Asterales</taxon>
        <taxon>Asteraceae</taxon>
        <taxon>Asteroideae</taxon>
        <taxon>Anthemideae</taxon>
        <taxon>Artemisiinae</taxon>
        <taxon>Artemisia</taxon>
    </lineage>
</organism>
<evidence type="ECO:0000313" key="2">
    <source>
        <dbReference type="Proteomes" id="UP000245207"/>
    </source>
</evidence>
<keyword evidence="2" id="KW-1185">Reference proteome</keyword>
<dbReference type="Gene3D" id="1.25.40.10">
    <property type="entry name" value="Tetratricopeptide repeat domain"/>
    <property type="match status" value="1"/>
</dbReference>